<sequence length="469" mass="52707">LQGVLVVAPRKGHVSQESSSQFLPGAQAEAKYGKEMLEIIECFTNSRVDLPVRKLEDLSRARMKCARHLRKMDFKKEEYVNLWKLCNIYSATAVDVDDAMREIRNALRKRLKTKETSRDVSAFRRLIDEYRPTKKSVVTDHHQEIYDKPTSKEKQRWLELSMFGRKKEEKKDQSNDDYSRKSKTTPRLTHPDRNNTVNITVPPVDLQPKPILPPPPILNRENGSILNDIQAGPPPPVTLHTPAPPPYPPPTLNPIIKQNGIMNDSMSPKSERLDEKTSQPSNENKLTATEKSSLEQNMHDPTGSSSVFEVSEFLKQLTESQAMNSCSDKPVATQHEATAPKQISPGTMYKPIAPPRPNAQSAKTPTVAKKNRTNAGPTPDASELGSQSTTSTMQSHTRIEILPSYEESFDHAQRAGYECMTLDRRGIFAKRHSIKIDTNSIQDLGTQRFDGPYLLSVPGSDYSIVVNNL</sequence>
<proteinExistence type="predicted"/>
<evidence type="ECO:0000313" key="2">
    <source>
        <dbReference type="WBParaSite" id="HPLM_0000773801-mRNA-1"/>
    </source>
</evidence>
<dbReference type="OMA" id="QEIYDKP"/>
<feature type="compositionally biased region" description="Polar residues" evidence="1">
    <location>
        <begin position="278"/>
        <end position="296"/>
    </location>
</feature>
<feature type="compositionally biased region" description="Basic and acidic residues" evidence="1">
    <location>
        <begin position="165"/>
        <end position="180"/>
    </location>
</feature>
<accession>A0A158QM58</accession>
<feature type="region of interest" description="Disordered" evidence="1">
    <location>
        <begin position="162"/>
        <end position="210"/>
    </location>
</feature>
<organism evidence="2">
    <name type="scientific">Haemonchus placei</name>
    <name type="common">Barber's pole worm</name>
    <dbReference type="NCBI Taxonomy" id="6290"/>
    <lineage>
        <taxon>Eukaryota</taxon>
        <taxon>Metazoa</taxon>
        <taxon>Ecdysozoa</taxon>
        <taxon>Nematoda</taxon>
        <taxon>Chromadorea</taxon>
        <taxon>Rhabditida</taxon>
        <taxon>Rhabditina</taxon>
        <taxon>Rhabditomorpha</taxon>
        <taxon>Strongyloidea</taxon>
        <taxon>Trichostrongylidae</taxon>
        <taxon>Haemonchus</taxon>
    </lineage>
</organism>
<evidence type="ECO:0000256" key="1">
    <source>
        <dbReference type="SAM" id="MobiDB-lite"/>
    </source>
</evidence>
<feature type="region of interest" description="Disordered" evidence="1">
    <location>
        <begin position="324"/>
        <end position="396"/>
    </location>
</feature>
<name>A0A158QM58_HAEPC</name>
<dbReference type="WBParaSite" id="HPLM_0000773801-mRNA-1">
    <property type="protein sequence ID" value="HPLM_0000773801-mRNA-1"/>
    <property type="gene ID" value="HPLM_0000773801"/>
</dbReference>
<feature type="region of interest" description="Disordered" evidence="1">
    <location>
        <begin position="260"/>
        <end position="305"/>
    </location>
</feature>
<feature type="compositionally biased region" description="Low complexity" evidence="1">
    <location>
        <begin position="386"/>
        <end position="396"/>
    </location>
</feature>
<dbReference type="AlphaFoldDB" id="A0A158QM58"/>
<reference evidence="2" key="1">
    <citation type="submission" date="2016-04" db="UniProtKB">
        <authorList>
            <consortium name="WormBaseParasite"/>
        </authorList>
    </citation>
    <scope>IDENTIFICATION</scope>
</reference>
<protein>
    <submittedName>
        <fullName evidence="2">FHA domain-containing protein</fullName>
    </submittedName>
</protein>